<organism evidence="2">
    <name type="scientific">Anguilla anguilla</name>
    <name type="common">European freshwater eel</name>
    <name type="synonym">Muraena anguilla</name>
    <dbReference type="NCBI Taxonomy" id="7936"/>
    <lineage>
        <taxon>Eukaryota</taxon>
        <taxon>Metazoa</taxon>
        <taxon>Chordata</taxon>
        <taxon>Craniata</taxon>
        <taxon>Vertebrata</taxon>
        <taxon>Euteleostomi</taxon>
        <taxon>Actinopterygii</taxon>
        <taxon>Neopterygii</taxon>
        <taxon>Teleostei</taxon>
        <taxon>Anguilliformes</taxon>
        <taxon>Anguillidae</taxon>
        <taxon>Anguilla</taxon>
    </lineage>
</organism>
<feature type="chain" id="PRO_5002434416" evidence="1">
    <location>
        <begin position="22"/>
        <end position="111"/>
    </location>
</feature>
<reference evidence="2" key="2">
    <citation type="journal article" date="2015" name="Fish Shellfish Immunol.">
        <title>Early steps in the European eel (Anguilla anguilla)-Vibrio vulnificus interaction in the gills: Role of the RtxA13 toxin.</title>
        <authorList>
            <person name="Callol A."/>
            <person name="Pajuelo D."/>
            <person name="Ebbesson L."/>
            <person name="Teles M."/>
            <person name="MacKenzie S."/>
            <person name="Amaro C."/>
        </authorList>
    </citation>
    <scope>NUCLEOTIDE SEQUENCE</scope>
</reference>
<feature type="signal peptide" evidence="1">
    <location>
        <begin position="1"/>
        <end position="21"/>
    </location>
</feature>
<evidence type="ECO:0000313" key="2">
    <source>
        <dbReference type="EMBL" id="JAH87570.1"/>
    </source>
</evidence>
<name>A0A0E9WDB4_ANGAN</name>
<sequence length="111" mass="12811">MIGCSILKNFLLLCFDILMDLDSWPHLVLDSVLLTFPSWFSSGLEFQIRISGNCTYCFEQSCSSFKVRKSCCLFRLQNTAVLFQNWSPLKMKNFSSLVYLDLLCQSSVEKK</sequence>
<protein>
    <submittedName>
        <fullName evidence="2">Uncharacterized protein</fullName>
    </submittedName>
</protein>
<dbReference type="EMBL" id="GBXM01021007">
    <property type="protein sequence ID" value="JAH87570.1"/>
    <property type="molecule type" value="Transcribed_RNA"/>
</dbReference>
<accession>A0A0E9WDB4</accession>
<evidence type="ECO:0000256" key="1">
    <source>
        <dbReference type="SAM" id="SignalP"/>
    </source>
</evidence>
<reference evidence="2" key="1">
    <citation type="submission" date="2014-11" db="EMBL/GenBank/DDBJ databases">
        <authorList>
            <person name="Amaro Gonzalez C."/>
        </authorList>
    </citation>
    <scope>NUCLEOTIDE SEQUENCE</scope>
</reference>
<proteinExistence type="predicted"/>
<dbReference type="AlphaFoldDB" id="A0A0E9WDB4"/>
<keyword evidence="1" id="KW-0732">Signal</keyword>